<feature type="coiled-coil region" evidence="6">
    <location>
        <begin position="315"/>
        <end position="353"/>
    </location>
</feature>
<reference evidence="10 11" key="1">
    <citation type="journal article" date="2019" name="Nat. Microbiol.">
        <title>Mediterranean grassland soil C-N compound turnover is dependent on rainfall and depth, and is mediated by genomically divergent microorganisms.</title>
        <authorList>
            <person name="Diamond S."/>
            <person name="Andeer P.F."/>
            <person name="Li Z."/>
            <person name="Crits-Christoph A."/>
            <person name="Burstein D."/>
            <person name="Anantharaman K."/>
            <person name="Lane K.R."/>
            <person name="Thomas B.C."/>
            <person name="Pan C."/>
            <person name="Northen T.R."/>
            <person name="Banfield J.F."/>
        </authorList>
    </citation>
    <scope>NUCLEOTIDE SEQUENCE [LARGE SCALE GENOMIC DNA]</scope>
    <source>
        <strain evidence="10">WS_10</strain>
    </source>
</reference>
<keyword evidence="6" id="KW-0175">Coiled coil</keyword>
<feature type="domain" description="MASE1" evidence="9">
    <location>
        <begin position="47"/>
        <end position="304"/>
    </location>
</feature>
<feature type="region of interest" description="Disordered" evidence="7">
    <location>
        <begin position="415"/>
        <end position="520"/>
    </location>
</feature>
<feature type="compositionally biased region" description="Basic residues" evidence="7">
    <location>
        <begin position="427"/>
        <end position="447"/>
    </location>
</feature>
<evidence type="ECO:0000313" key="10">
    <source>
        <dbReference type="EMBL" id="TMQ71116.1"/>
    </source>
</evidence>
<feature type="compositionally biased region" description="Low complexity" evidence="7">
    <location>
        <begin position="471"/>
        <end position="482"/>
    </location>
</feature>
<evidence type="ECO:0000259" key="9">
    <source>
        <dbReference type="Pfam" id="PF05231"/>
    </source>
</evidence>
<evidence type="ECO:0000313" key="11">
    <source>
        <dbReference type="Proteomes" id="UP000319836"/>
    </source>
</evidence>
<accession>A0A538U5E3</accession>
<name>A0A538U5E3_UNCEI</name>
<sequence>MAASRAGDEAGVAPVRAPPADLIRVAALGAVLALAYGLAARLETQEFMARGFSALLGLPAGIAFAGLALGGRRLWPAVTIGALAAHLSLGMPPASAVGLAALAALEAWLGVTVFRAIQDRECGLERVRDVLSLAAAAFLSALIGAAAGAKLLLAAGETSRGDFGQTALALWFVDAIGVLIVTPLGLAWQGMRPRFRTSRMIEAALMLAVLLLTVQTVTGQWWGSAVRGNLRPYAVFPIVVWAALRFGIRGVVIANSMLLAFMSWHIVDDPLQSATLGELFFRSEAFLAAITLTDLLLAAALAERDRAAAALARSHDGLEQRVRERTLELQRLNENLVREIAGHREAQANLEQSEFLLGESQRMSGVGSWAWDPATDRWTLSEELYRIFGWQGREFPIDTGMFLGHVHPPRGPWIAARPAGRGTRSVPRLRSRVPHRARGRHPAHPRPPRRETIRPPAAIDRHRAGRDRPAAGRGSAAAERGAIPVPGRWRARLRDQHARPRRSGRELEFGRQTHHRLRRR</sequence>
<protein>
    <recommendedName>
        <fullName evidence="9">MASE1 domain-containing protein</fullName>
    </recommendedName>
</protein>
<keyword evidence="4 8" id="KW-1133">Transmembrane helix</keyword>
<dbReference type="GO" id="GO:0005886">
    <property type="term" value="C:plasma membrane"/>
    <property type="evidence" value="ECO:0007669"/>
    <property type="project" value="UniProtKB-SubCell"/>
</dbReference>
<evidence type="ECO:0000256" key="3">
    <source>
        <dbReference type="ARBA" id="ARBA00022692"/>
    </source>
</evidence>
<keyword evidence="2" id="KW-1003">Cell membrane</keyword>
<evidence type="ECO:0000256" key="6">
    <source>
        <dbReference type="SAM" id="Coils"/>
    </source>
</evidence>
<comment type="subcellular location">
    <subcellularLocation>
        <location evidence="1">Cell membrane</location>
        <topology evidence="1">Multi-pass membrane protein</topology>
    </subcellularLocation>
</comment>
<dbReference type="Gene3D" id="3.30.450.20">
    <property type="entry name" value="PAS domain"/>
    <property type="match status" value="1"/>
</dbReference>
<dbReference type="AlphaFoldDB" id="A0A538U5E3"/>
<evidence type="ECO:0000256" key="4">
    <source>
        <dbReference type="ARBA" id="ARBA00022989"/>
    </source>
</evidence>
<evidence type="ECO:0000256" key="2">
    <source>
        <dbReference type="ARBA" id="ARBA00022475"/>
    </source>
</evidence>
<gene>
    <name evidence="10" type="ORF">E6K80_06515</name>
</gene>
<evidence type="ECO:0000256" key="8">
    <source>
        <dbReference type="SAM" id="Phobius"/>
    </source>
</evidence>
<organism evidence="10 11">
    <name type="scientific">Eiseniibacteriota bacterium</name>
    <dbReference type="NCBI Taxonomy" id="2212470"/>
    <lineage>
        <taxon>Bacteria</taxon>
        <taxon>Candidatus Eiseniibacteriota</taxon>
    </lineage>
</organism>
<feature type="transmembrane region" description="Helical" evidence="8">
    <location>
        <begin position="95"/>
        <end position="117"/>
    </location>
</feature>
<dbReference type="InterPro" id="IPR007895">
    <property type="entry name" value="MASE1"/>
</dbReference>
<feature type="transmembrane region" description="Helical" evidence="8">
    <location>
        <begin position="129"/>
        <end position="148"/>
    </location>
</feature>
<dbReference type="Proteomes" id="UP000319836">
    <property type="component" value="Unassembled WGS sequence"/>
</dbReference>
<feature type="transmembrane region" description="Helical" evidence="8">
    <location>
        <begin position="234"/>
        <end position="267"/>
    </location>
</feature>
<evidence type="ECO:0000256" key="7">
    <source>
        <dbReference type="SAM" id="MobiDB-lite"/>
    </source>
</evidence>
<feature type="transmembrane region" description="Helical" evidence="8">
    <location>
        <begin position="22"/>
        <end position="40"/>
    </location>
</feature>
<feature type="transmembrane region" description="Helical" evidence="8">
    <location>
        <begin position="200"/>
        <end position="222"/>
    </location>
</feature>
<feature type="transmembrane region" description="Helical" evidence="8">
    <location>
        <begin position="52"/>
        <end position="75"/>
    </location>
</feature>
<keyword evidence="5 8" id="KW-0472">Membrane</keyword>
<feature type="compositionally biased region" description="Basic and acidic residues" evidence="7">
    <location>
        <begin position="448"/>
        <end position="470"/>
    </location>
</feature>
<keyword evidence="3 8" id="KW-0812">Transmembrane</keyword>
<feature type="transmembrane region" description="Helical" evidence="8">
    <location>
        <begin position="168"/>
        <end position="188"/>
    </location>
</feature>
<feature type="compositionally biased region" description="Basic and acidic residues" evidence="7">
    <location>
        <begin position="492"/>
        <end position="511"/>
    </location>
</feature>
<proteinExistence type="predicted"/>
<comment type="caution">
    <text evidence="10">The sequence shown here is derived from an EMBL/GenBank/DDBJ whole genome shotgun (WGS) entry which is preliminary data.</text>
</comment>
<evidence type="ECO:0000256" key="5">
    <source>
        <dbReference type="ARBA" id="ARBA00023136"/>
    </source>
</evidence>
<dbReference type="EMBL" id="VBPA01000151">
    <property type="protein sequence ID" value="TMQ71116.1"/>
    <property type="molecule type" value="Genomic_DNA"/>
</dbReference>
<evidence type="ECO:0000256" key="1">
    <source>
        <dbReference type="ARBA" id="ARBA00004651"/>
    </source>
</evidence>
<dbReference type="Pfam" id="PF05231">
    <property type="entry name" value="MASE1"/>
    <property type="match status" value="1"/>
</dbReference>